<gene>
    <name evidence="2" type="ORF">NCCP691_24600</name>
</gene>
<accession>A0ABQ4Q622</accession>
<name>A0ABQ4Q622_9BURK</name>
<evidence type="ECO:0008006" key="4">
    <source>
        <dbReference type="Google" id="ProtNLM"/>
    </source>
</evidence>
<evidence type="ECO:0000313" key="3">
    <source>
        <dbReference type="Proteomes" id="UP000887222"/>
    </source>
</evidence>
<evidence type="ECO:0000256" key="1">
    <source>
        <dbReference type="SAM" id="Phobius"/>
    </source>
</evidence>
<keyword evidence="1" id="KW-0472">Membrane</keyword>
<keyword evidence="3" id="KW-1185">Reference proteome</keyword>
<dbReference type="RefSeq" id="WP_220808753.1">
    <property type="nucleotide sequence ID" value="NZ_BPMK01000010.1"/>
</dbReference>
<dbReference type="InterPro" id="IPR022064">
    <property type="entry name" value="DUF3619"/>
</dbReference>
<protein>
    <recommendedName>
        <fullName evidence="4">DUF3619 family protein</fullName>
    </recommendedName>
</protein>
<sequence length="133" mass="14387">MNTGQVNFAYKIRHALNENLDSIPAPAAVRLAAARRLALSRRKPDAGARVLAWLPLPVTARGFASRPHPWLAAAGAALPVLALVAGLAGIFHFEEQRRIDEIAEIDAEVLADDLPLSAYLDNGFHTFLSQRGD</sequence>
<comment type="caution">
    <text evidence="2">The sequence shown here is derived from an EMBL/GenBank/DDBJ whole genome shotgun (WGS) entry which is preliminary data.</text>
</comment>
<dbReference type="Proteomes" id="UP000887222">
    <property type="component" value="Unassembled WGS sequence"/>
</dbReference>
<organism evidence="2 3">
    <name type="scientific">Noviherbaspirillum aridicola</name>
    <dbReference type="NCBI Taxonomy" id="2849687"/>
    <lineage>
        <taxon>Bacteria</taxon>
        <taxon>Pseudomonadati</taxon>
        <taxon>Pseudomonadota</taxon>
        <taxon>Betaproteobacteria</taxon>
        <taxon>Burkholderiales</taxon>
        <taxon>Oxalobacteraceae</taxon>
        <taxon>Noviherbaspirillum</taxon>
    </lineage>
</organism>
<dbReference type="EMBL" id="BPMK01000010">
    <property type="protein sequence ID" value="GIZ52446.1"/>
    <property type="molecule type" value="Genomic_DNA"/>
</dbReference>
<dbReference type="Pfam" id="PF12279">
    <property type="entry name" value="DUF3619"/>
    <property type="match status" value="1"/>
</dbReference>
<keyword evidence="1" id="KW-1133">Transmembrane helix</keyword>
<keyword evidence="1" id="KW-0812">Transmembrane</keyword>
<reference evidence="2 3" key="1">
    <citation type="journal article" date="2022" name="Int. J. Syst. Evol. Microbiol.">
        <title>Noviherbaspirillum aridicola sp. nov., isolated from an arid soil in Pakistan.</title>
        <authorList>
            <person name="Khan I.U."/>
            <person name="Saqib M."/>
            <person name="Amin A."/>
            <person name="Hussain F."/>
            <person name="Li L."/>
            <person name="Liu Y.H."/>
            <person name="Fang B.Z."/>
            <person name="Ahmed I."/>
            <person name="Li W.J."/>
        </authorList>
    </citation>
    <scope>NUCLEOTIDE SEQUENCE [LARGE SCALE GENOMIC DNA]</scope>
    <source>
        <strain evidence="2 3">NCCP-691</strain>
    </source>
</reference>
<proteinExistence type="predicted"/>
<evidence type="ECO:0000313" key="2">
    <source>
        <dbReference type="EMBL" id="GIZ52446.1"/>
    </source>
</evidence>
<feature type="transmembrane region" description="Helical" evidence="1">
    <location>
        <begin position="70"/>
        <end position="91"/>
    </location>
</feature>